<dbReference type="AlphaFoldDB" id="A0A4Q7ZH20"/>
<sequence>MDLPRSGSGGENDAVPQDEWDAANPRGHLATRLRDVIARRWSAEVRAIGVHGSLAHGDDTDASDVNLVVVTYRSGAGPRPALRRVDGILVDLTVLTADEGLRQARDLTADWPLIADRYVTSRALHDPHGWFAAQRDAHLSRLAESRPAEFSGLARRNWCRASAAHARAVHLAQWYETDAALLLMAEARLHAALVAGLLSRTYFRNRADAVRRTGLGGADMTELSAVLKSQAEELTARGRPVDGSLAALFE</sequence>
<dbReference type="SUPFAM" id="SSF81301">
    <property type="entry name" value="Nucleotidyltransferase"/>
    <property type="match status" value="1"/>
</dbReference>
<dbReference type="CDD" id="cd05403">
    <property type="entry name" value="NT_KNTase_like"/>
    <property type="match status" value="1"/>
</dbReference>
<dbReference type="Gene3D" id="3.30.460.10">
    <property type="entry name" value="Beta Polymerase, domain 2"/>
    <property type="match status" value="1"/>
</dbReference>
<dbReference type="InterPro" id="IPR043519">
    <property type="entry name" value="NT_sf"/>
</dbReference>
<organism evidence="2 3">
    <name type="scientific">Krasilnikovia cinnamomea</name>
    <dbReference type="NCBI Taxonomy" id="349313"/>
    <lineage>
        <taxon>Bacteria</taxon>
        <taxon>Bacillati</taxon>
        <taxon>Actinomycetota</taxon>
        <taxon>Actinomycetes</taxon>
        <taxon>Micromonosporales</taxon>
        <taxon>Micromonosporaceae</taxon>
        <taxon>Krasilnikovia</taxon>
    </lineage>
</organism>
<gene>
    <name evidence="2" type="ORF">EV385_1457</name>
</gene>
<reference evidence="2 3" key="1">
    <citation type="submission" date="2019-02" db="EMBL/GenBank/DDBJ databases">
        <title>Sequencing the genomes of 1000 actinobacteria strains.</title>
        <authorList>
            <person name="Klenk H.-P."/>
        </authorList>
    </citation>
    <scope>NUCLEOTIDE SEQUENCE [LARGE SCALE GENOMIC DNA]</scope>
    <source>
        <strain evidence="2 3">DSM 45162</strain>
    </source>
</reference>
<evidence type="ECO:0000313" key="2">
    <source>
        <dbReference type="EMBL" id="RZU49704.1"/>
    </source>
</evidence>
<evidence type="ECO:0008006" key="4">
    <source>
        <dbReference type="Google" id="ProtNLM"/>
    </source>
</evidence>
<accession>A0A4Q7ZH20</accession>
<protein>
    <recommendedName>
        <fullName evidence="4">Nucleotidyltransferase-like protein</fullName>
    </recommendedName>
</protein>
<feature type="region of interest" description="Disordered" evidence="1">
    <location>
        <begin position="1"/>
        <end position="23"/>
    </location>
</feature>
<evidence type="ECO:0000313" key="3">
    <source>
        <dbReference type="Proteomes" id="UP000292564"/>
    </source>
</evidence>
<evidence type="ECO:0000256" key="1">
    <source>
        <dbReference type="SAM" id="MobiDB-lite"/>
    </source>
</evidence>
<name>A0A4Q7ZH20_9ACTN</name>
<dbReference type="Proteomes" id="UP000292564">
    <property type="component" value="Unassembled WGS sequence"/>
</dbReference>
<keyword evidence="3" id="KW-1185">Reference proteome</keyword>
<dbReference type="EMBL" id="SHKY01000001">
    <property type="protein sequence ID" value="RZU49704.1"/>
    <property type="molecule type" value="Genomic_DNA"/>
</dbReference>
<proteinExistence type="predicted"/>
<comment type="caution">
    <text evidence="2">The sequence shown here is derived from an EMBL/GenBank/DDBJ whole genome shotgun (WGS) entry which is preliminary data.</text>
</comment>